<keyword evidence="1" id="KW-0677">Repeat</keyword>
<feature type="repeat" description="RCC1" evidence="2">
    <location>
        <begin position="573"/>
        <end position="631"/>
    </location>
</feature>
<dbReference type="InterPro" id="IPR051210">
    <property type="entry name" value="Ub_ligase/GEF_domain"/>
</dbReference>
<dbReference type="PROSITE" id="PS00626">
    <property type="entry name" value="RCC1_2"/>
    <property type="match status" value="1"/>
</dbReference>
<evidence type="ECO:0000259" key="4">
    <source>
        <dbReference type="Pfam" id="PF25390"/>
    </source>
</evidence>
<dbReference type="PROSITE" id="PS50012">
    <property type="entry name" value="RCC1_3"/>
    <property type="match status" value="7"/>
</dbReference>
<feature type="region of interest" description="Disordered" evidence="3">
    <location>
        <begin position="439"/>
        <end position="476"/>
    </location>
</feature>
<feature type="domain" description="RCC1-like" evidence="4">
    <location>
        <begin position="185"/>
        <end position="665"/>
    </location>
</feature>
<dbReference type="Gene3D" id="2.130.10.30">
    <property type="entry name" value="Regulator of chromosome condensation 1/beta-lactamase-inhibitor protein II"/>
    <property type="match status" value="3"/>
</dbReference>
<dbReference type="Pfam" id="PF25390">
    <property type="entry name" value="WD40_RLD"/>
    <property type="match status" value="1"/>
</dbReference>
<dbReference type="AlphaFoldDB" id="A0A086KPT3"/>
<comment type="caution">
    <text evidence="5">The sequence shown here is derived from an EMBL/GenBank/DDBJ whole genome shotgun (WGS) entry which is preliminary data.</text>
</comment>
<feature type="repeat" description="RCC1" evidence="2">
    <location>
        <begin position="183"/>
        <end position="238"/>
    </location>
</feature>
<dbReference type="SMR" id="A0A086KPT3"/>
<evidence type="ECO:0000313" key="6">
    <source>
        <dbReference type="Proteomes" id="UP000028837"/>
    </source>
</evidence>
<feature type="compositionally biased region" description="Polar residues" evidence="3">
    <location>
        <begin position="464"/>
        <end position="476"/>
    </location>
</feature>
<dbReference type="Proteomes" id="UP000028837">
    <property type="component" value="Unassembled WGS sequence"/>
</dbReference>
<protein>
    <submittedName>
        <fullName evidence="5">Regulator of chromosome condensation (RCC1) repeat-containing protein</fullName>
    </submittedName>
</protein>
<evidence type="ECO:0000313" key="5">
    <source>
        <dbReference type="EMBL" id="KFG46401.1"/>
    </source>
</evidence>
<proteinExistence type="predicted"/>
<gene>
    <name evidence="5" type="ORF">TGDOM2_249000</name>
</gene>
<dbReference type="VEuPathDB" id="ToxoDB:TGDOM2_249000"/>
<dbReference type="EMBL" id="AHZU02000280">
    <property type="protein sequence ID" value="KFG46401.1"/>
    <property type="molecule type" value="Genomic_DNA"/>
</dbReference>
<accession>A0A086KPT3</accession>
<feature type="region of interest" description="Disordered" evidence="3">
    <location>
        <begin position="668"/>
        <end position="694"/>
    </location>
</feature>
<dbReference type="InterPro" id="IPR000408">
    <property type="entry name" value="Reg_chr_condens"/>
</dbReference>
<evidence type="ECO:0000256" key="3">
    <source>
        <dbReference type="SAM" id="MobiDB-lite"/>
    </source>
</evidence>
<feature type="repeat" description="RCC1" evidence="2">
    <location>
        <begin position="632"/>
        <end position="717"/>
    </location>
</feature>
<name>A0A086KPT3_TOXGO</name>
<dbReference type="OrthoDB" id="10256179at2759"/>
<feature type="repeat" description="RCC1" evidence="2">
    <location>
        <begin position="520"/>
        <end position="572"/>
    </location>
</feature>
<organism evidence="5 6">
    <name type="scientific">Toxoplasma gondii GAB2-2007-GAL-DOM2</name>
    <dbReference type="NCBI Taxonomy" id="1130820"/>
    <lineage>
        <taxon>Eukaryota</taxon>
        <taxon>Sar</taxon>
        <taxon>Alveolata</taxon>
        <taxon>Apicomplexa</taxon>
        <taxon>Conoidasida</taxon>
        <taxon>Coccidia</taxon>
        <taxon>Eucoccidiorida</taxon>
        <taxon>Eimeriorina</taxon>
        <taxon>Sarcocystidae</taxon>
        <taxon>Toxoplasma</taxon>
    </lineage>
</organism>
<feature type="repeat" description="RCC1" evidence="2">
    <location>
        <begin position="322"/>
        <end position="380"/>
    </location>
</feature>
<evidence type="ECO:0000256" key="2">
    <source>
        <dbReference type="PROSITE-ProRule" id="PRU00235"/>
    </source>
</evidence>
<dbReference type="SUPFAM" id="SSF50985">
    <property type="entry name" value="RCC1/BLIP-II"/>
    <property type="match status" value="1"/>
</dbReference>
<feature type="repeat" description="RCC1" evidence="2">
    <location>
        <begin position="239"/>
        <end position="321"/>
    </location>
</feature>
<reference evidence="5 6" key="1">
    <citation type="submission" date="2014-02" db="EMBL/GenBank/DDBJ databases">
        <authorList>
            <person name="Sibley D."/>
            <person name="Venepally P."/>
            <person name="Karamycheva S."/>
            <person name="Hadjithomas M."/>
            <person name="Khan A."/>
            <person name="Brunk B."/>
            <person name="Roos D."/>
            <person name="Caler E."/>
            <person name="Lorenzi H."/>
        </authorList>
    </citation>
    <scope>NUCLEOTIDE SEQUENCE [LARGE SCALE GENOMIC DNA]</scope>
    <source>
        <strain evidence="5 6">GAB2-2007-GAL-DOM2</strain>
    </source>
</reference>
<dbReference type="PANTHER" id="PTHR22870:SF408">
    <property type="entry name" value="OS09G0560450 PROTEIN"/>
    <property type="match status" value="1"/>
</dbReference>
<dbReference type="PANTHER" id="PTHR22870">
    <property type="entry name" value="REGULATOR OF CHROMOSOME CONDENSATION"/>
    <property type="match status" value="1"/>
</dbReference>
<feature type="compositionally biased region" description="Low complexity" evidence="3">
    <location>
        <begin position="670"/>
        <end position="684"/>
    </location>
</feature>
<evidence type="ECO:0000256" key="1">
    <source>
        <dbReference type="ARBA" id="ARBA00022737"/>
    </source>
</evidence>
<feature type="compositionally biased region" description="Basic and acidic residues" evidence="3">
    <location>
        <begin position="454"/>
        <end position="463"/>
    </location>
</feature>
<feature type="repeat" description="RCC1" evidence="2">
    <location>
        <begin position="433"/>
        <end position="519"/>
    </location>
</feature>
<dbReference type="InterPro" id="IPR009091">
    <property type="entry name" value="RCC1/BLIP-II"/>
</dbReference>
<sequence>MRSAAAIFASRPKGARWAAVSASKVAASTPGRLSPSSAGDHIPVQQRCGSTRRALLTSGFLSFVTDSNRDFDGTREAWHGSQKQFCRRSVRWVSGAALTGAVCCVCLSWGSRASGERKEDTALRCVSHVPSQKVPDHRSRSREHLRGFGLAGRGERLSHLAVASCSEPGSGNKAKASSSDRSRILYSWGCGIDGQLGLGGSALSVSTPQPVPASALHDGEFILQCAAGAFHSVCCTSLGRVFTWGRGGKNRLGHEWPRETPASASPGGRPYRSSTKHLSASGIAETAVQTLPKCVEGLCRLSARADAVACGEDHTLVLTDSGEVYSWGGNAHGECGRVETSESAEAVQAGDPARTKRRSWLWGVLRGDKGEGDIDALATEEASSAHDANSPWAGRTEKEKGLVGGRVEGALRGKRVTQIACGKHVSAAVTEEGELYVWGEGRGGQVGPPVPAGRRSEDRRKEVSTSTFPSSGLSFNVPTPRRLEVYGLAESEETSQDRTPKKVVQVACGSSHCAALTEDGEIYTWGSDDYGQLGLGKESRFVLLPRRVDALADKRVVSVRCGHFFTCCTTSTGEVFVWGYGRDGECGNGRSDAALPVLISLEAQPGGKKHASGTVLDTVAGGGHLAARTQEGGLWMWGRGREGQLGRGDAIESVAASRDSPQLVEELWNRSPRGSQSRPSSDSRALTGLNDREEARQTSRVVAAWCGQSHTLALVESTGKTDFTE</sequence>
<feature type="region of interest" description="Disordered" evidence="3">
    <location>
        <begin position="250"/>
        <end position="275"/>
    </location>
</feature>
<dbReference type="InterPro" id="IPR058923">
    <property type="entry name" value="RCC1-like_dom"/>
</dbReference>
<dbReference type="PRINTS" id="PR00633">
    <property type="entry name" value="RCCNDNSATION"/>
</dbReference>